<dbReference type="Proteomes" id="UP001232019">
    <property type="component" value="Chromosome"/>
</dbReference>
<gene>
    <name evidence="1" type="ORF">QYS47_17860</name>
    <name evidence="2" type="ORF">QYS48_00425</name>
</gene>
<evidence type="ECO:0000313" key="3">
    <source>
        <dbReference type="Proteomes" id="UP001244443"/>
    </source>
</evidence>
<keyword evidence="3" id="KW-1185">Reference proteome</keyword>
<accession>A0AA49GFB8</accession>
<sequence>MNNSTEGVTLSSAFVKDIIDLYEGKDSYQRELKRMANGLDLSSAMKFVPMETYNSMCNWIESQIGQANTRRLGRKIGATAYSGMLANGLITSDASPKEMMEGLAKVASMMIKDPEGRGWEILETAPKHIIMRRTQTFNSTLQFGLIDELIRKTKAVSPKVEYVKSVADGDEFDEYKISWF</sequence>
<proteinExistence type="predicted"/>
<dbReference type="Proteomes" id="UP001244443">
    <property type="component" value="Chromosome"/>
</dbReference>
<name>A0AA49GFB8_9BACT</name>
<protein>
    <submittedName>
        <fullName evidence="1">Uncharacterized protein</fullName>
    </submittedName>
</protein>
<dbReference type="RefSeq" id="WP_308355816.1">
    <property type="nucleotide sequence ID" value="NZ_CP129968.2"/>
</dbReference>
<dbReference type="EMBL" id="CP129968">
    <property type="protein sequence ID" value="WKK79295.2"/>
    <property type="molecule type" value="Genomic_DNA"/>
</dbReference>
<evidence type="ECO:0000313" key="1">
    <source>
        <dbReference type="EMBL" id="WKK79295.2"/>
    </source>
</evidence>
<reference evidence="1 3" key="1">
    <citation type="submission" date="2023-08" db="EMBL/GenBank/DDBJ databases">
        <title>Comparative genomics and taxonomic characterization of three novel marine species of genus Marivirga.</title>
        <authorList>
            <person name="Muhammad N."/>
            <person name="Kim S.-G."/>
        </authorList>
    </citation>
    <scope>NUCLEOTIDE SEQUENCE</scope>
    <source>
        <strain evidence="2 3">ABR2-2</strain>
        <strain evidence="1">BKB1-2</strain>
    </source>
</reference>
<organism evidence="1">
    <name type="scientific">Marivirga arenosa</name>
    <dbReference type="NCBI Taxonomy" id="3059076"/>
    <lineage>
        <taxon>Bacteria</taxon>
        <taxon>Pseudomonadati</taxon>
        <taxon>Bacteroidota</taxon>
        <taxon>Cytophagia</taxon>
        <taxon>Cytophagales</taxon>
        <taxon>Marivirgaceae</taxon>
        <taxon>Marivirga</taxon>
    </lineage>
</organism>
<dbReference type="KEGG" id="marp:QYS47_17860"/>
<evidence type="ECO:0000313" key="2">
    <source>
        <dbReference type="EMBL" id="WKK85615.2"/>
    </source>
</evidence>
<dbReference type="EMBL" id="CP129970">
    <property type="protein sequence ID" value="WKK85615.2"/>
    <property type="molecule type" value="Genomic_DNA"/>
</dbReference>
<accession>A0AA49GE73</accession>
<dbReference type="AlphaFoldDB" id="A0AA49GFB8"/>